<keyword evidence="6 7" id="KW-0472">Membrane</keyword>
<feature type="transmembrane region" description="Helical" evidence="7">
    <location>
        <begin position="208"/>
        <end position="232"/>
    </location>
</feature>
<feature type="transmembrane region" description="Helical" evidence="7">
    <location>
        <begin position="244"/>
        <end position="264"/>
    </location>
</feature>
<dbReference type="GO" id="GO:0012505">
    <property type="term" value="C:endomembrane system"/>
    <property type="evidence" value="ECO:0007669"/>
    <property type="project" value="UniProtKB-SubCell"/>
</dbReference>
<dbReference type="PANTHER" id="PTHR23514">
    <property type="entry name" value="BYPASS OF STOP CODON PROTEIN 6"/>
    <property type="match status" value="1"/>
</dbReference>
<feature type="transmembrane region" description="Helical" evidence="7">
    <location>
        <begin position="81"/>
        <end position="100"/>
    </location>
</feature>
<dbReference type="InterPro" id="IPR036259">
    <property type="entry name" value="MFS_trans_sf"/>
</dbReference>
<evidence type="ECO:0000313" key="10">
    <source>
        <dbReference type="Proteomes" id="UP000196342"/>
    </source>
</evidence>
<name>A0A202B2U1_CHRVL</name>
<dbReference type="AlphaFoldDB" id="A0A202B2U1"/>
<feature type="transmembrane region" description="Helical" evidence="7">
    <location>
        <begin position="143"/>
        <end position="162"/>
    </location>
</feature>
<reference evidence="9 10" key="1">
    <citation type="submission" date="2017-05" db="EMBL/GenBank/DDBJ databases">
        <title>Chromobacterium violaceum GHPS1 isolated from Hydrocarbon polluted soil in French Guiana display an awesome secondary metabolite arsenal and a battery of drug and heavy-metal-resistance and detoxification of xenobiotics proteins.</title>
        <authorList>
            <person name="Belbahri L."/>
        </authorList>
    </citation>
    <scope>NUCLEOTIDE SEQUENCE [LARGE SCALE GENOMIC DNA]</scope>
    <source>
        <strain evidence="9 10">GHPS1</strain>
    </source>
</reference>
<dbReference type="PROSITE" id="PS50850">
    <property type="entry name" value="MFS"/>
    <property type="match status" value="1"/>
</dbReference>
<feature type="transmembrane region" description="Helical" evidence="7">
    <location>
        <begin position="18"/>
        <end position="41"/>
    </location>
</feature>
<feature type="transmembrane region" description="Helical" evidence="7">
    <location>
        <begin position="168"/>
        <end position="187"/>
    </location>
</feature>
<dbReference type="PANTHER" id="PTHR23514:SF3">
    <property type="entry name" value="BYPASS OF STOP CODON PROTEIN 6"/>
    <property type="match status" value="1"/>
</dbReference>
<comment type="caution">
    <text evidence="9">The sequence shown here is derived from an EMBL/GenBank/DDBJ whole genome shotgun (WGS) entry which is preliminary data.</text>
</comment>
<evidence type="ECO:0000256" key="6">
    <source>
        <dbReference type="ARBA" id="ARBA00023136"/>
    </source>
</evidence>
<evidence type="ECO:0000259" key="8">
    <source>
        <dbReference type="PROSITE" id="PS50850"/>
    </source>
</evidence>
<feature type="transmembrane region" description="Helical" evidence="7">
    <location>
        <begin position="301"/>
        <end position="319"/>
    </location>
</feature>
<evidence type="ECO:0000256" key="1">
    <source>
        <dbReference type="ARBA" id="ARBA00004127"/>
    </source>
</evidence>
<dbReference type="InterPro" id="IPR051788">
    <property type="entry name" value="MFS_Transporter"/>
</dbReference>
<feature type="transmembrane region" description="Helical" evidence="7">
    <location>
        <begin position="276"/>
        <end position="295"/>
    </location>
</feature>
<dbReference type="RefSeq" id="WP_087698763.1">
    <property type="nucleotide sequence ID" value="NZ_NHOO01000026.1"/>
</dbReference>
<evidence type="ECO:0000256" key="3">
    <source>
        <dbReference type="ARBA" id="ARBA00022448"/>
    </source>
</evidence>
<dbReference type="InterPro" id="IPR011701">
    <property type="entry name" value="MFS"/>
</dbReference>
<dbReference type="InterPro" id="IPR020846">
    <property type="entry name" value="MFS_dom"/>
</dbReference>
<dbReference type="SUPFAM" id="SSF103473">
    <property type="entry name" value="MFS general substrate transporter"/>
    <property type="match status" value="1"/>
</dbReference>
<keyword evidence="3" id="KW-0813">Transport</keyword>
<dbReference type="Pfam" id="PF07690">
    <property type="entry name" value="MFS_1"/>
    <property type="match status" value="1"/>
</dbReference>
<keyword evidence="5 7" id="KW-1133">Transmembrane helix</keyword>
<keyword evidence="4 7" id="KW-0812">Transmembrane</keyword>
<feature type="transmembrane region" description="Helical" evidence="7">
    <location>
        <begin position="331"/>
        <end position="355"/>
    </location>
</feature>
<dbReference type="Proteomes" id="UP000196342">
    <property type="component" value="Unassembled WGS sequence"/>
</dbReference>
<evidence type="ECO:0000313" key="9">
    <source>
        <dbReference type="EMBL" id="OVE45856.1"/>
    </source>
</evidence>
<evidence type="ECO:0000256" key="4">
    <source>
        <dbReference type="ARBA" id="ARBA00022692"/>
    </source>
</evidence>
<dbReference type="GO" id="GO:0016020">
    <property type="term" value="C:membrane"/>
    <property type="evidence" value="ECO:0007669"/>
    <property type="project" value="TreeGrafter"/>
</dbReference>
<dbReference type="GO" id="GO:0022857">
    <property type="term" value="F:transmembrane transporter activity"/>
    <property type="evidence" value="ECO:0007669"/>
    <property type="project" value="InterPro"/>
</dbReference>
<organism evidence="9 10">
    <name type="scientific">Chromobacterium violaceum</name>
    <dbReference type="NCBI Taxonomy" id="536"/>
    <lineage>
        <taxon>Bacteria</taxon>
        <taxon>Pseudomonadati</taxon>
        <taxon>Pseudomonadota</taxon>
        <taxon>Betaproteobacteria</taxon>
        <taxon>Neisseriales</taxon>
        <taxon>Chromobacteriaceae</taxon>
        <taxon>Chromobacterium</taxon>
    </lineage>
</organism>
<feature type="transmembrane region" description="Helical" evidence="7">
    <location>
        <begin position="53"/>
        <end position="74"/>
    </location>
</feature>
<comment type="subcellular location">
    <subcellularLocation>
        <location evidence="1">Endomembrane system</location>
        <topology evidence="1">Multi-pass membrane protein</topology>
    </subcellularLocation>
</comment>
<feature type="domain" description="Major facilitator superfamily (MFS) profile" evidence="8">
    <location>
        <begin position="16"/>
        <end position="384"/>
    </location>
</feature>
<comment type="similarity">
    <text evidence="2">Belongs to the major facilitator superfamily.</text>
</comment>
<sequence length="392" mass="40540">MTDSIRAPRPFRRDGPTWFLYLVLAVFGFQQSVLGSTLPFLRAEFGYDPIEVGWHFTSYAGGLVASGLLGGWLLPRLALGPLVRGAAVAMVLAVLSITQARGFAGTLAAAIAMGLTGGVLQSAVQAALAWHHTEHRDMAMVEAFIFAGAGVFSGPLLVGQLAALGLPWRWTLLAAALALALILPLPAPAGRPEPADETRSAARGGVPLAVALCWISVLLGIGAEWGIGFWGAQFLESRLGLGPAQAVSLMSVFFGGTVFGRLVSSRLLARFDGRNMLMAVILLGGVAILGLWASALPAVTIAALALAGMCLGNFFPLLISNAIRLEPGHVGLISVGATQAVGISLLVVPIVLGYIGQMAGLVNAIGMLVVLPLLMAAACLAAGQRHALPHKA</sequence>
<protein>
    <submittedName>
        <fullName evidence="9">MFS transporter</fullName>
    </submittedName>
</protein>
<dbReference type="Gene3D" id="1.20.1250.20">
    <property type="entry name" value="MFS general substrate transporter like domains"/>
    <property type="match status" value="2"/>
</dbReference>
<feature type="transmembrane region" description="Helical" evidence="7">
    <location>
        <begin position="361"/>
        <end position="383"/>
    </location>
</feature>
<evidence type="ECO:0000256" key="5">
    <source>
        <dbReference type="ARBA" id="ARBA00022989"/>
    </source>
</evidence>
<dbReference type="EMBL" id="NHOO01000026">
    <property type="protein sequence ID" value="OVE45856.1"/>
    <property type="molecule type" value="Genomic_DNA"/>
</dbReference>
<keyword evidence="10" id="KW-1185">Reference proteome</keyword>
<evidence type="ECO:0000256" key="2">
    <source>
        <dbReference type="ARBA" id="ARBA00008335"/>
    </source>
</evidence>
<evidence type="ECO:0000256" key="7">
    <source>
        <dbReference type="SAM" id="Phobius"/>
    </source>
</evidence>
<accession>A0A202B2U1</accession>
<proteinExistence type="inferred from homology"/>
<gene>
    <name evidence="9" type="ORF">CBW21_21205</name>
</gene>
<feature type="transmembrane region" description="Helical" evidence="7">
    <location>
        <begin position="106"/>
        <end position="131"/>
    </location>
</feature>